<dbReference type="PROSITE" id="PS51725">
    <property type="entry name" value="ABM"/>
    <property type="match status" value="1"/>
</dbReference>
<evidence type="ECO:0000313" key="2">
    <source>
        <dbReference type="EMBL" id="KAF2231434.1"/>
    </source>
</evidence>
<dbReference type="SUPFAM" id="SSF54909">
    <property type="entry name" value="Dimeric alpha+beta barrel"/>
    <property type="match status" value="1"/>
</dbReference>
<dbReference type="InterPro" id="IPR007138">
    <property type="entry name" value="ABM_dom"/>
</dbReference>
<evidence type="ECO:0000259" key="1">
    <source>
        <dbReference type="PROSITE" id="PS51725"/>
    </source>
</evidence>
<dbReference type="Gene3D" id="3.30.70.100">
    <property type="match status" value="1"/>
</dbReference>
<name>A0A6A6H031_VIRVR</name>
<proteinExistence type="predicted"/>
<keyword evidence="3" id="KW-1185">Reference proteome</keyword>
<accession>A0A6A6H031</accession>
<dbReference type="Pfam" id="PF03992">
    <property type="entry name" value="ABM"/>
    <property type="match status" value="1"/>
</dbReference>
<dbReference type="EMBL" id="ML991827">
    <property type="protein sequence ID" value="KAF2231434.1"/>
    <property type="molecule type" value="Genomic_DNA"/>
</dbReference>
<dbReference type="InterPro" id="IPR011008">
    <property type="entry name" value="Dimeric_a/b-barrel"/>
</dbReference>
<dbReference type="PANTHER" id="PTHR40624:SF1">
    <property type="entry name" value="BIOSYNTHESIS MONOOXYGENASE, PUTATIVE (AFU_ORTHOLOGUE AFUA_1G12025)-RELATED"/>
    <property type="match status" value="1"/>
</dbReference>
<dbReference type="PANTHER" id="PTHR40624">
    <property type="entry name" value="BIOSYNTHESIS MONOOXYGENASE, PUTATIVE (AFU_ORTHOLOGUE AFUA_1G12025)-RELATED"/>
    <property type="match status" value="1"/>
</dbReference>
<dbReference type="Proteomes" id="UP000800092">
    <property type="component" value="Unassembled WGS sequence"/>
</dbReference>
<feature type="domain" description="ABM" evidence="1">
    <location>
        <begin position="4"/>
        <end position="95"/>
    </location>
</feature>
<reference evidence="2" key="1">
    <citation type="journal article" date="2020" name="Stud. Mycol.">
        <title>101 Dothideomycetes genomes: a test case for predicting lifestyles and emergence of pathogens.</title>
        <authorList>
            <person name="Haridas S."/>
            <person name="Albert R."/>
            <person name="Binder M."/>
            <person name="Bloem J."/>
            <person name="Labutti K."/>
            <person name="Salamov A."/>
            <person name="Andreopoulos B."/>
            <person name="Baker S."/>
            <person name="Barry K."/>
            <person name="Bills G."/>
            <person name="Bluhm B."/>
            <person name="Cannon C."/>
            <person name="Castanera R."/>
            <person name="Culley D."/>
            <person name="Daum C."/>
            <person name="Ezra D."/>
            <person name="Gonzalez J."/>
            <person name="Henrissat B."/>
            <person name="Kuo A."/>
            <person name="Liang C."/>
            <person name="Lipzen A."/>
            <person name="Lutzoni F."/>
            <person name="Magnuson J."/>
            <person name="Mondo S."/>
            <person name="Nolan M."/>
            <person name="Ohm R."/>
            <person name="Pangilinan J."/>
            <person name="Park H.-J."/>
            <person name="Ramirez L."/>
            <person name="Alfaro M."/>
            <person name="Sun H."/>
            <person name="Tritt A."/>
            <person name="Yoshinaga Y."/>
            <person name="Zwiers L.-H."/>
            <person name="Turgeon B."/>
            <person name="Goodwin S."/>
            <person name="Spatafora J."/>
            <person name="Crous P."/>
            <person name="Grigoriev I."/>
        </authorList>
    </citation>
    <scope>NUCLEOTIDE SEQUENCE</scope>
    <source>
        <strain evidence="2">Tuck. ex Michener</strain>
    </source>
</reference>
<organism evidence="2 3">
    <name type="scientific">Viridothelium virens</name>
    <name type="common">Speckled blister lichen</name>
    <name type="synonym">Trypethelium virens</name>
    <dbReference type="NCBI Taxonomy" id="1048519"/>
    <lineage>
        <taxon>Eukaryota</taxon>
        <taxon>Fungi</taxon>
        <taxon>Dikarya</taxon>
        <taxon>Ascomycota</taxon>
        <taxon>Pezizomycotina</taxon>
        <taxon>Dothideomycetes</taxon>
        <taxon>Dothideomycetes incertae sedis</taxon>
        <taxon>Trypetheliales</taxon>
        <taxon>Trypetheliaceae</taxon>
        <taxon>Viridothelium</taxon>
    </lineage>
</organism>
<evidence type="ECO:0000313" key="3">
    <source>
        <dbReference type="Proteomes" id="UP000800092"/>
    </source>
</evidence>
<protein>
    <recommendedName>
        <fullName evidence="1">ABM domain-containing protein</fullName>
    </recommendedName>
</protein>
<dbReference type="OrthoDB" id="10011777at2759"/>
<sequence length="107" mass="12011">MPNLEVVAIISPKPRKQARVEQLLLEVSAHAKENEPDTLRYQVHRQIKKDTPEFVVIETYTGKAGLEKHASSDIYKRLGKAIQSEDLLVKPLQVVAMHPIGGFASRL</sequence>
<gene>
    <name evidence="2" type="ORF">EV356DRAFT_579244</name>
</gene>
<dbReference type="AlphaFoldDB" id="A0A6A6H031"/>